<organism evidence="1 2">
    <name type="scientific">Salinisphaera aquimarina</name>
    <dbReference type="NCBI Taxonomy" id="2094031"/>
    <lineage>
        <taxon>Bacteria</taxon>
        <taxon>Pseudomonadati</taxon>
        <taxon>Pseudomonadota</taxon>
        <taxon>Gammaproteobacteria</taxon>
        <taxon>Salinisphaerales</taxon>
        <taxon>Salinisphaeraceae</taxon>
        <taxon>Salinisphaera</taxon>
    </lineage>
</organism>
<evidence type="ECO:0000313" key="1">
    <source>
        <dbReference type="EMBL" id="MFC3104518.1"/>
    </source>
</evidence>
<dbReference type="InterPro" id="IPR046199">
    <property type="entry name" value="DUF6231"/>
</dbReference>
<evidence type="ECO:0000313" key="2">
    <source>
        <dbReference type="Proteomes" id="UP001595462"/>
    </source>
</evidence>
<keyword evidence="2" id="KW-1185">Reference proteome</keyword>
<dbReference type="Pfam" id="PF19742">
    <property type="entry name" value="DUF6231"/>
    <property type="match status" value="1"/>
</dbReference>
<sequence length="166" mass="18916">MATLPDVIHEYLQTFVQQRAPERLLFIGDAPDTTRLQRNSRASTVILSADQSLEPTAMRNGERFDLAVVINGLARLPRPAGNRLLGQLRDTRAAGVLVVTGPTTPDQTVWNSSDFIALGFRRSANSRYIAPGWAIYRYDIHDYKTTPGWLNSRYWANPERWDDDRW</sequence>
<dbReference type="Proteomes" id="UP001595462">
    <property type="component" value="Unassembled WGS sequence"/>
</dbReference>
<name>A0ABV7ERP5_9GAMM</name>
<proteinExistence type="predicted"/>
<reference evidence="2" key="1">
    <citation type="journal article" date="2019" name="Int. J. Syst. Evol. Microbiol.">
        <title>The Global Catalogue of Microorganisms (GCM) 10K type strain sequencing project: providing services to taxonomists for standard genome sequencing and annotation.</title>
        <authorList>
            <consortium name="The Broad Institute Genomics Platform"/>
            <consortium name="The Broad Institute Genome Sequencing Center for Infectious Disease"/>
            <person name="Wu L."/>
            <person name="Ma J."/>
        </authorList>
    </citation>
    <scope>NUCLEOTIDE SEQUENCE [LARGE SCALE GENOMIC DNA]</scope>
    <source>
        <strain evidence="2">KCTC 52640</strain>
    </source>
</reference>
<comment type="caution">
    <text evidence="1">The sequence shown here is derived from an EMBL/GenBank/DDBJ whole genome shotgun (WGS) entry which is preliminary data.</text>
</comment>
<protein>
    <submittedName>
        <fullName evidence="1">DUF6231 family protein</fullName>
    </submittedName>
</protein>
<accession>A0ABV7ERP5</accession>
<dbReference type="EMBL" id="JBHRSS010000004">
    <property type="protein sequence ID" value="MFC3104518.1"/>
    <property type="molecule type" value="Genomic_DNA"/>
</dbReference>
<gene>
    <name evidence="1" type="ORF">ACFOSU_11525</name>
</gene>
<dbReference type="RefSeq" id="WP_380689730.1">
    <property type="nucleotide sequence ID" value="NZ_JBHRSS010000004.1"/>
</dbReference>